<keyword evidence="1 2" id="KW-0732">Signal</keyword>
<dbReference type="Gene3D" id="3.40.190.10">
    <property type="entry name" value="Periplasmic binding protein-like II"/>
    <property type="match status" value="2"/>
</dbReference>
<evidence type="ECO:0000256" key="1">
    <source>
        <dbReference type="ARBA" id="ARBA00022729"/>
    </source>
</evidence>
<dbReference type="EMBL" id="WODC01000002">
    <property type="protein sequence ID" value="MUM76896.1"/>
    <property type="molecule type" value="Genomic_DNA"/>
</dbReference>
<sequence>MDLVLPNFFRQALARVVVAFCLALSLPSVAVAQAPLRIDYPDFWPFFTRDEAGEMTGFFHDVVTEALARLGMRATWHSFPWGRCQENVRSGEADAMITVPTAERLEYSRTHDAPFHLKELVVFTRADHPSRFEVEALASIDDILAAGFSVVTYVGNGWNEVNIRSRGIRTYEVPYLKNVWLMLAQGRADIVIEWPGGAWPDIKAQGLAQEIVQTGVVLESMPFHLLVGRDSPHVDLLPRFNETILEMRHDGTIDSILDTYLDQLRLDQY</sequence>
<dbReference type="AlphaFoldDB" id="A0A7K1KLD6"/>
<feature type="signal peptide" evidence="2">
    <location>
        <begin position="1"/>
        <end position="30"/>
    </location>
</feature>
<feature type="chain" id="PRO_5029831986" evidence="2">
    <location>
        <begin position="31"/>
        <end position="269"/>
    </location>
</feature>
<dbReference type="PANTHER" id="PTHR35936:SF6">
    <property type="entry name" value="AMINO ACID ABC TRANSPORTER SUBSTRATE-BINDING PAAT FAMILY PROTEIN"/>
    <property type="match status" value="1"/>
</dbReference>
<dbReference type="PANTHER" id="PTHR35936">
    <property type="entry name" value="MEMBRANE-BOUND LYTIC MUREIN TRANSGLYCOSYLASE F"/>
    <property type="match status" value="1"/>
</dbReference>
<reference evidence="4 5" key="1">
    <citation type="submission" date="2019-11" db="EMBL/GenBank/DDBJ databases">
        <title>Pseudodesulfovibrio alkaliphilus, sp. nov., an alkaliphilic sulfate-reducing bacteria from mud volcano of Taman peninsula, Russia.</title>
        <authorList>
            <person name="Frolova A."/>
            <person name="Merkel A.Y."/>
            <person name="Slobodkin A.I."/>
        </authorList>
    </citation>
    <scope>NUCLEOTIDE SEQUENCE [LARGE SCALE GENOMIC DNA]</scope>
    <source>
        <strain evidence="4 5">F-1</strain>
    </source>
</reference>
<evidence type="ECO:0000313" key="4">
    <source>
        <dbReference type="EMBL" id="MUM76896.1"/>
    </source>
</evidence>
<evidence type="ECO:0000313" key="5">
    <source>
        <dbReference type="Proteomes" id="UP000461162"/>
    </source>
</evidence>
<feature type="domain" description="Solute-binding protein family 3/N-terminal" evidence="3">
    <location>
        <begin position="35"/>
        <end position="264"/>
    </location>
</feature>
<evidence type="ECO:0000259" key="3">
    <source>
        <dbReference type="SMART" id="SM00062"/>
    </source>
</evidence>
<dbReference type="SMART" id="SM00062">
    <property type="entry name" value="PBPb"/>
    <property type="match status" value="1"/>
</dbReference>
<dbReference type="InterPro" id="IPR001638">
    <property type="entry name" value="Solute-binding_3/MltF_N"/>
</dbReference>
<organism evidence="4 5">
    <name type="scientific">Pseudodesulfovibrio alkaliphilus</name>
    <dbReference type="NCBI Taxonomy" id="2661613"/>
    <lineage>
        <taxon>Bacteria</taxon>
        <taxon>Pseudomonadati</taxon>
        <taxon>Thermodesulfobacteriota</taxon>
        <taxon>Desulfovibrionia</taxon>
        <taxon>Desulfovibrionales</taxon>
        <taxon>Desulfovibrionaceae</taxon>
    </lineage>
</organism>
<name>A0A7K1KLD6_9BACT</name>
<dbReference type="Proteomes" id="UP000461162">
    <property type="component" value="Unassembled WGS sequence"/>
</dbReference>
<gene>
    <name evidence="4" type="ORF">GKC30_04530</name>
</gene>
<accession>A0A7K1KLD6</accession>
<proteinExistence type="predicted"/>
<comment type="caution">
    <text evidence="4">The sequence shown here is derived from an EMBL/GenBank/DDBJ whole genome shotgun (WGS) entry which is preliminary data.</text>
</comment>
<keyword evidence="5" id="KW-1185">Reference proteome</keyword>
<dbReference type="SUPFAM" id="SSF53850">
    <property type="entry name" value="Periplasmic binding protein-like II"/>
    <property type="match status" value="1"/>
</dbReference>
<dbReference type="Pfam" id="PF00497">
    <property type="entry name" value="SBP_bac_3"/>
    <property type="match status" value="1"/>
</dbReference>
<protein>
    <submittedName>
        <fullName evidence="4">Transporter substrate-binding domain-containing protein</fullName>
    </submittedName>
</protein>
<evidence type="ECO:0000256" key="2">
    <source>
        <dbReference type="SAM" id="SignalP"/>
    </source>
</evidence>